<dbReference type="InterPro" id="IPR051949">
    <property type="entry name" value="Cation_Transport_ATPase"/>
</dbReference>
<evidence type="ECO:0000256" key="10">
    <source>
        <dbReference type="ARBA" id="ARBA00023136"/>
    </source>
</evidence>
<dbReference type="InterPro" id="IPR023214">
    <property type="entry name" value="HAD_sf"/>
</dbReference>
<dbReference type="PRINTS" id="PR00119">
    <property type="entry name" value="CATATPASE"/>
</dbReference>
<feature type="transmembrane region" description="Helical" evidence="11">
    <location>
        <begin position="99"/>
        <end position="119"/>
    </location>
</feature>
<dbReference type="Pfam" id="PF00122">
    <property type="entry name" value="E1-E2_ATPase"/>
    <property type="match status" value="1"/>
</dbReference>
<name>A0A8T0TYW4_PANVG</name>
<feature type="transmembrane region" description="Helical" evidence="11">
    <location>
        <begin position="139"/>
        <end position="163"/>
    </location>
</feature>
<keyword evidence="12" id="KW-0732">Signal</keyword>
<evidence type="ECO:0000256" key="11">
    <source>
        <dbReference type="RuleBase" id="RU362081"/>
    </source>
</evidence>
<dbReference type="NCBIfam" id="TIGR01525">
    <property type="entry name" value="ATPase-IB_hvy"/>
    <property type="match status" value="1"/>
</dbReference>
<organism evidence="14 15">
    <name type="scientific">Panicum virgatum</name>
    <name type="common">Blackwell switchgrass</name>
    <dbReference type="NCBI Taxonomy" id="38727"/>
    <lineage>
        <taxon>Eukaryota</taxon>
        <taxon>Viridiplantae</taxon>
        <taxon>Streptophyta</taxon>
        <taxon>Embryophyta</taxon>
        <taxon>Tracheophyta</taxon>
        <taxon>Spermatophyta</taxon>
        <taxon>Magnoliopsida</taxon>
        <taxon>Liliopsida</taxon>
        <taxon>Poales</taxon>
        <taxon>Poaceae</taxon>
        <taxon>PACMAD clade</taxon>
        <taxon>Panicoideae</taxon>
        <taxon>Panicodae</taxon>
        <taxon>Paniceae</taxon>
        <taxon>Panicinae</taxon>
        <taxon>Panicum</taxon>
        <taxon>Panicum sect. Hiantes</taxon>
    </lineage>
</organism>
<protein>
    <recommendedName>
        <fullName evidence="13">P-type ATPase A domain-containing protein</fullName>
    </recommendedName>
</protein>
<dbReference type="Gene3D" id="2.70.150.10">
    <property type="entry name" value="Calcium-transporting ATPase, cytoplasmic transduction domain A"/>
    <property type="match status" value="1"/>
</dbReference>
<dbReference type="EMBL" id="CM029043">
    <property type="protein sequence ID" value="KAG2613854.1"/>
    <property type="molecule type" value="Genomic_DNA"/>
</dbReference>
<keyword evidence="10 11" id="KW-0472">Membrane</keyword>
<keyword evidence="4 11" id="KW-0479">Metal-binding</keyword>
<keyword evidence="6 11" id="KW-0067">ATP-binding</keyword>
<evidence type="ECO:0000256" key="12">
    <source>
        <dbReference type="SAM" id="SignalP"/>
    </source>
</evidence>
<dbReference type="Gene3D" id="3.40.1110.10">
    <property type="entry name" value="Calcium-transporting ATPase, cytoplasmic domain N"/>
    <property type="match status" value="1"/>
</dbReference>
<feature type="signal peptide" evidence="12">
    <location>
        <begin position="1"/>
        <end position="19"/>
    </location>
</feature>
<keyword evidence="8" id="KW-1278">Translocase</keyword>
<dbReference type="GO" id="GO:0016020">
    <property type="term" value="C:membrane"/>
    <property type="evidence" value="ECO:0007669"/>
    <property type="project" value="UniProtKB-SubCell"/>
</dbReference>
<gene>
    <name evidence="14" type="ORF">PVAP13_4KG392400</name>
</gene>
<dbReference type="NCBIfam" id="TIGR01494">
    <property type="entry name" value="ATPase_P-type"/>
    <property type="match status" value="2"/>
</dbReference>
<dbReference type="GO" id="GO:0005524">
    <property type="term" value="F:ATP binding"/>
    <property type="evidence" value="ECO:0007669"/>
    <property type="project" value="UniProtKB-UniRule"/>
</dbReference>
<evidence type="ECO:0000256" key="4">
    <source>
        <dbReference type="ARBA" id="ARBA00022723"/>
    </source>
</evidence>
<dbReference type="SUPFAM" id="SSF56784">
    <property type="entry name" value="HAD-like"/>
    <property type="match status" value="1"/>
</dbReference>
<keyword evidence="15" id="KW-1185">Reference proteome</keyword>
<dbReference type="InterPro" id="IPR036412">
    <property type="entry name" value="HAD-like_sf"/>
</dbReference>
<dbReference type="InterPro" id="IPR059000">
    <property type="entry name" value="ATPase_P-type_domA"/>
</dbReference>
<sequence length="558" mass="59274">MILKLVLISWSELAVPVDGEVYQGSSTVTIEHLTGETKPLERTVGDAIPGGARNLEGMMVVKVTKSWEDSTLNRIVQLTEEGQLIKPKLQRWLDEFGEYYSRVVVALSLAVALLGPLLFKWSFFGNSVCRGSIYRGLGLMVAASPCALAVAPLAYATAISSLASKGILLKGGHVLDALSACQSIAFDKTGTLTTGKLTCKAIEPIHGHLGVTNGRSDPCCTPNCESEALAVAAAMEKGTTHPIGRAVLDHSVGKELPAVAVESFECLPGRGVAATLSGVKARNNENELSEASIGSVDYISSLYRSNGESEQIKQAVRSSAYGPEFVQAALSVDKKVTLFHFEDEPRSGVCEVISTLREKAKLRIMMLTGDHESSAQRVAKAVCIDEVHFSLKPEDKLNKVKAVSREGGGGLIMVGDGINDAPALAAATVGMVLAQRASATAVAVADVLLLQDNICGVPFCIAKARQTTSLVKQSVALALTCIVFAALPSVLGFLPLWLTVLLHEGGTLLVCLNSIRALNAPTWSLADDIQKLFDGLRNYFSSKFKSSSSNYVTKTVPL</sequence>
<dbReference type="GO" id="GO:0016887">
    <property type="term" value="F:ATP hydrolysis activity"/>
    <property type="evidence" value="ECO:0007669"/>
    <property type="project" value="InterPro"/>
</dbReference>
<comment type="subcellular location">
    <subcellularLocation>
        <location evidence="1">Membrane</location>
        <topology evidence="1">Multi-pass membrane protein</topology>
    </subcellularLocation>
</comment>
<keyword evidence="5 11" id="KW-0547">Nucleotide-binding</keyword>
<evidence type="ECO:0000256" key="6">
    <source>
        <dbReference type="ARBA" id="ARBA00022840"/>
    </source>
</evidence>
<proteinExistence type="inferred from homology"/>
<dbReference type="SUPFAM" id="SSF81665">
    <property type="entry name" value="Calcium ATPase, transmembrane domain M"/>
    <property type="match status" value="1"/>
</dbReference>
<evidence type="ECO:0000256" key="3">
    <source>
        <dbReference type="ARBA" id="ARBA00022692"/>
    </source>
</evidence>
<dbReference type="PANTHER" id="PTHR43079:SF1">
    <property type="entry name" value="CADMIUM_ZINC-TRANSPORTING ATPASE HMA1, CHLOROPLASTIC-RELATED"/>
    <property type="match status" value="1"/>
</dbReference>
<dbReference type="InterPro" id="IPR008250">
    <property type="entry name" value="ATPase_P-typ_transduc_dom_A_sf"/>
</dbReference>
<comment type="similarity">
    <text evidence="2 11">Belongs to the cation transport ATPase (P-type) (TC 3.A.3) family. Type IB subfamily.</text>
</comment>
<reference evidence="14" key="1">
    <citation type="submission" date="2020-05" db="EMBL/GenBank/DDBJ databases">
        <title>WGS assembly of Panicum virgatum.</title>
        <authorList>
            <person name="Lovell J.T."/>
            <person name="Jenkins J."/>
            <person name="Shu S."/>
            <person name="Juenger T.E."/>
            <person name="Schmutz J."/>
        </authorList>
    </citation>
    <scope>NUCLEOTIDE SEQUENCE</scope>
    <source>
        <strain evidence="14">AP13</strain>
    </source>
</reference>
<dbReference type="GO" id="GO:0019829">
    <property type="term" value="F:ATPase-coupled monoatomic cation transmembrane transporter activity"/>
    <property type="evidence" value="ECO:0007669"/>
    <property type="project" value="InterPro"/>
</dbReference>
<dbReference type="InterPro" id="IPR027256">
    <property type="entry name" value="P-typ_ATPase_IB"/>
</dbReference>
<evidence type="ECO:0000256" key="5">
    <source>
        <dbReference type="ARBA" id="ARBA00022741"/>
    </source>
</evidence>
<keyword evidence="9 11" id="KW-1133">Transmembrane helix</keyword>
<evidence type="ECO:0000256" key="9">
    <source>
        <dbReference type="ARBA" id="ARBA00022989"/>
    </source>
</evidence>
<dbReference type="PROSITE" id="PS00154">
    <property type="entry name" value="ATPASE_E1_E2"/>
    <property type="match status" value="1"/>
</dbReference>
<dbReference type="Gene3D" id="3.40.50.1000">
    <property type="entry name" value="HAD superfamily/HAD-like"/>
    <property type="match status" value="1"/>
</dbReference>
<dbReference type="InterPro" id="IPR044492">
    <property type="entry name" value="P_typ_ATPase_HD_dom"/>
</dbReference>
<feature type="domain" description="P-type ATPase A" evidence="13">
    <location>
        <begin position="14"/>
        <end position="80"/>
    </location>
</feature>
<keyword evidence="3 11" id="KW-0812">Transmembrane</keyword>
<dbReference type="InterPro" id="IPR018303">
    <property type="entry name" value="ATPase_P-typ_P_site"/>
</dbReference>
<dbReference type="SFLD" id="SFLDF00027">
    <property type="entry name" value="p-type_atpase"/>
    <property type="match status" value="1"/>
</dbReference>
<dbReference type="AlphaFoldDB" id="A0A8T0TYW4"/>
<comment type="caution">
    <text evidence="14">The sequence shown here is derived from an EMBL/GenBank/DDBJ whole genome shotgun (WGS) entry which is preliminary data.</text>
</comment>
<feature type="chain" id="PRO_5035776951" description="P-type ATPase A domain-containing protein" evidence="12">
    <location>
        <begin position="20"/>
        <end position="558"/>
    </location>
</feature>
<evidence type="ECO:0000256" key="1">
    <source>
        <dbReference type="ARBA" id="ARBA00004141"/>
    </source>
</evidence>
<comment type="caution">
    <text evidence="11">Lacks conserved residue(s) required for the propagation of feature annotation.</text>
</comment>
<dbReference type="PANTHER" id="PTHR43079">
    <property type="entry name" value="PROBABLE CADMIUM/ZINC-TRANSPORTING ATPASE HMA1"/>
    <property type="match status" value="1"/>
</dbReference>
<dbReference type="Proteomes" id="UP000823388">
    <property type="component" value="Chromosome 4K"/>
</dbReference>
<dbReference type="SUPFAM" id="SSF81653">
    <property type="entry name" value="Calcium ATPase, transduction domain A"/>
    <property type="match status" value="1"/>
</dbReference>
<evidence type="ECO:0000256" key="8">
    <source>
        <dbReference type="ARBA" id="ARBA00022967"/>
    </source>
</evidence>
<accession>A0A8T0TYW4</accession>
<evidence type="ECO:0000256" key="2">
    <source>
        <dbReference type="ARBA" id="ARBA00006024"/>
    </source>
</evidence>
<dbReference type="SFLD" id="SFLDG00002">
    <property type="entry name" value="C1.7:_P-type_atpase_like"/>
    <property type="match status" value="1"/>
</dbReference>
<evidence type="ECO:0000313" key="15">
    <source>
        <dbReference type="Proteomes" id="UP000823388"/>
    </source>
</evidence>
<evidence type="ECO:0000256" key="7">
    <source>
        <dbReference type="ARBA" id="ARBA00022842"/>
    </source>
</evidence>
<dbReference type="InterPro" id="IPR001757">
    <property type="entry name" value="P_typ_ATPase"/>
</dbReference>
<evidence type="ECO:0000313" key="14">
    <source>
        <dbReference type="EMBL" id="KAG2613854.1"/>
    </source>
</evidence>
<dbReference type="GO" id="GO:0046872">
    <property type="term" value="F:metal ion binding"/>
    <property type="evidence" value="ECO:0007669"/>
    <property type="project" value="UniProtKB-KW"/>
</dbReference>
<dbReference type="InterPro" id="IPR023299">
    <property type="entry name" value="ATPase_P-typ_cyto_dom_N"/>
</dbReference>
<keyword evidence="7" id="KW-0460">Magnesium</keyword>
<evidence type="ECO:0000259" key="13">
    <source>
        <dbReference type="Pfam" id="PF00122"/>
    </source>
</evidence>
<dbReference type="Pfam" id="PF00702">
    <property type="entry name" value="Hydrolase"/>
    <property type="match status" value="1"/>
</dbReference>
<dbReference type="InterPro" id="IPR023298">
    <property type="entry name" value="ATPase_P-typ_TM_dom_sf"/>
</dbReference>
<dbReference type="SFLD" id="SFLDS00003">
    <property type="entry name" value="Haloacid_Dehalogenase"/>
    <property type="match status" value="1"/>
</dbReference>